<evidence type="ECO:0000313" key="1">
    <source>
        <dbReference type="EMBL" id="KIK60914.1"/>
    </source>
</evidence>
<reference evidence="1 2" key="1">
    <citation type="submission" date="2014-04" db="EMBL/GenBank/DDBJ databases">
        <title>Evolutionary Origins and Diversification of the Mycorrhizal Mutualists.</title>
        <authorList>
            <consortium name="DOE Joint Genome Institute"/>
            <consortium name="Mycorrhizal Genomics Consortium"/>
            <person name="Kohler A."/>
            <person name="Kuo A."/>
            <person name="Nagy L.G."/>
            <person name="Floudas D."/>
            <person name="Copeland A."/>
            <person name="Barry K.W."/>
            <person name="Cichocki N."/>
            <person name="Veneault-Fourrey C."/>
            <person name="LaButti K."/>
            <person name="Lindquist E.A."/>
            <person name="Lipzen A."/>
            <person name="Lundell T."/>
            <person name="Morin E."/>
            <person name="Murat C."/>
            <person name="Riley R."/>
            <person name="Ohm R."/>
            <person name="Sun H."/>
            <person name="Tunlid A."/>
            <person name="Henrissat B."/>
            <person name="Grigoriev I.V."/>
            <person name="Hibbett D.S."/>
            <person name="Martin F."/>
        </authorList>
    </citation>
    <scope>NUCLEOTIDE SEQUENCE [LARGE SCALE GENOMIC DNA]</scope>
    <source>
        <strain evidence="1 2">FD-317 M1</strain>
    </source>
</reference>
<dbReference type="EMBL" id="KN834773">
    <property type="protein sequence ID" value="KIK60914.1"/>
    <property type="molecule type" value="Genomic_DNA"/>
</dbReference>
<sequence>KKLTTENWSALFYVCNDLLAPPSEMPGIFQEANIPEIKQVQKAELARALLSWRLSEVQEDGPFVWPHFTSRSFPPPRASSTPAYHQLGPSSYRVLNDVEQRDTLHRLGQRMNYNSAVFIGSIQRILTQPVEGGQDGFSRLAQYLEGTNEDSLHYVCVDINRLPIEVTKWALVDALCDW</sequence>
<dbReference type="Proteomes" id="UP000053593">
    <property type="component" value="Unassembled WGS sequence"/>
</dbReference>
<dbReference type="OrthoDB" id="2891933at2759"/>
<name>A0A0D0CEG0_9AGAR</name>
<gene>
    <name evidence="1" type="ORF">GYMLUDRAFT_141396</name>
</gene>
<feature type="non-terminal residue" evidence="1">
    <location>
        <position position="178"/>
    </location>
</feature>
<accession>A0A0D0CEG0</accession>
<protein>
    <submittedName>
        <fullName evidence="1">Uncharacterized protein</fullName>
    </submittedName>
</protein>
<keyword evidence="2" id="KW-1185">Reference proteome</keyword>
<organism evidence="1 2">
    <name type="scientific">Collybiopsis luxurians FD-317 M1</name>
    <dbReference type="NCBI Taxonomy" id="944289"/>
    <lineage>
        <taxon>Eukaryota</taxon>
        <taxon>Fungi</taxon>
        <taxon>Dikarya</taxon>
        <taxon>Basidiomycota</taxon>
        <taxon>Agaricomycotina</taxon>
        <taxon>Agaricomycetes</taxon>
        <taxon>Agaricomycetidae</taxon>
        <taxon>Agaricales</taxon>
        <taxon>Marasmiineae</taxon>
        <taxon>Omphalotaceae</taxon>
        <taxon>Collybiopsis</taxon>
        <taxon>Collybiopsis luxurians</taxon>
    </lineage>
</organism>
<dbReference type="AlphaFoldDB" id="A0A0D0CEG0"/>
<feature type="non-terminal residue" evidence="1">
    <location>
        <position position="1"/>
    </location>
</feature>
<evidence type="ECO:0000313" key="2">
    <source>
        <dbReference type="Proteomes" id="UP000053593"/>
    </source>
</evidence>
<proteinExistence type="predicted"/>
<dbReference type="HOGENOM" id="CLU_1514077_0_0_1"/>